<evidence type="ECO:0000313" key="2">
    <source>
        <dbReference type="Proteomes" id="UP001243009"/>
    </source>
</evidence>
<protein>
    <submittedName>
        <fullName evidence="1">Uncharacterized protein</fullName>
    </submittedName>
</protein>
<dbReference type="EMBL" id="JAUTWS010000174">
    <property type="protein sequence ID" value="MDO9714156.1"/>
    <property type="molecule type" value="Genomic_DNA"/>
</dbReference>
<proteinExistence type="predicted"/>
<sequence>MLVQGNPFLQHYAAIDSVVRKVNLPEGCRIEPRVPLASGTLSRPVLEDEVSPLTAEAFSIVHGQARAIHRNADAILCERLFSDASSGKYTAIVFLPPVNGVRPAAEVGLP</sequence>
<comment type="caution">
    <text evidence="1">The sequence shown here is derived from an EMBL/GenBank/DDBJ whole genome shotgun (WGS) entry which is preliminary data.</text>
</comment>
<name>A0ABT9ED55_9PROT</name>
<organism evidence="1 2">
    <name type="scientific">Paracraurococcus lichenis</name>
    <dbReference type="NCBI Taxonomy" id="3064888"/>
    <lineage>
        <taxon>Bacteria</taxon>
        <taxon>Pseudomonadati</taxon>
        <taxon>Pseudomonadota</taxon>
        <taxon>Alphaproteobacteria</taxon>
        <taxon>Acetobacterales</taxon>
        <taxon>Roseomonadaceae</taxon>
        <taxon>Paracraurococcus</taxon>
    </lineage>
</organism>
<dbReference type="RefSeq" id="WP_305108996.1">
    <property type="nucleotide sequence ID" value="NZ_JAUTWS010000174.1"/>
</dbReference>
<keyword evidence="2" id="KW-1185">Reference proteome</keyword>
<reference evidence="1 2" key="1">
    <citation type="submission" date="2023-08" db="EMBL/GenBank/DDBJ databases">
        <title>The draft genome sequence of Paracraurococcus sp. LOR1-02.</title>
        <authorList>
            <person name="Kingkaew E."/>
            <person name="Tanasupawat S."/>
        </authorList>
    </citation>
    <scope>NUCLEOTIDE SEQUENCE [LARGE SCALE GENOMIC DNA]</scope>
    <source>
        <strain evidence="1 2">LOR1-02</strain>
    </source>
</reference>
<evidence type="ECO:0000313" key="1">
    <source>
        <dbReference type="EMBL" id="MDO9714156.1"/>
    </source>
</evidence>
<gene>
    <name evidence="1" type="ORF">Q7A36_38015</name>
</gene>
<dbReference type="Proteomes" id="UP001243009">
    <property type="component" value="Unassembled WGS sequence"/>
</dbReference>
<accession>A0ABT9ED55</accession>